<dbReference type="AlphaFoldDB" id="A0A846XWY7"/>
<dbReference type="EMBL" id="JAAXOP010000001">
    <property type="protein sequence ID" value="NKY48689.1"/>
    <property type="molecule type" value="Genomic_DNA"/>
</dbReference>
<gene>
    <name evidence="1" type="ORF">HGA08_00500</name>
</gene>
<protein>
    <submittedName>
        <fullName evidence="1">Uncharacterized protein</fullName>
    </submittedName>
</protein>
<proteinExistence type="predicted"/>
<dbReference type="Proteomes" id="UP000565711">
    <property type="component" value="Unassembled WGS sequence"/>
</dbReference>
<name>A0A846XWY7_9NOCA</name>
<sequence>MAARHSAASKQRAKRGGSLLLVGALPLSVALWQMAPAGAAPTEAAAPATDSGATPLAGPVTDIAGRVLPTAVTSDPGFAGAAGAVDHALTQAAPGPWQFVPSAATDAAVAPIMDTATAPDNTPAVPGPTEVARTVVDGARAIADPAPAAGPEVSAPAAVARNAAEGMRAVPDLAAPALVDPGALHLPDPAHLAPEVAPIQAPEGMIRIGSVQTQAPGFIDPQTTAQINDSAAQAEADLARGLDSAGFEPSRSDRIAADTLGGAVVGASVGNIVSSPIASTSALVGGVAGLVAGIPFLPAGLVVMPVVGAAIGYAVIAAPAAAAGAAVGAGVGAIEGAVAPGVPAPAAPAAPDAPAQM</sequence>
<dbReference type="RefSeq" id="WP_067870200.1">
    <property type="nucleotide sequence ID" value="NZ_JAAXOP010000001.1"/>
</dbReference>
<comment type="caution">
    <text evidence="1">The sequence shown here is derived from an EMBL/GenBank/DDBJ whole genome shotgun (WGS) entry which is preliminary data.</text>
</comment>
<reference evidence="1 2" key="1">
    <citation type="submission" date="2020-04" db="EMBL/GenBank/DDBJ databases">
        <title>MicrobeNet Type strains.</title>
        <authorList>
            <person name="Nicholson A.C."/>
        </authorList>
    </citation>
    <scope>NUCLEOTIDE SEQUENCE [LARGE SCALE GENOMIC DNA]</scope>
    <source>
        <strain evidence="1 2">JCM 12354</strain>
    </source>
</reference>
<organism evidence="1 2">
    <name type="scientific">Nocardia vermiculata</name>
    <dbReference type="NCBI Taxonomy" id="257274"/>
    <lineage>
        <taxon>Bacteria</taxon>
        <taxon>Bacillati</taxon>
        <taxon>Actinomycetota</taxon>
        <taxon>Actinomycetes</taxon>
        <taxon>Mycobacteriales</taxon>
        <taxon>Nocardiaceae</taxon>
        <taxon>Nocardia</taxon>
    </lineage>
</organism>
<keyword evidence="2" id="KW-1185">Reference proteome</keyword>
<accession>A0A846XWY7</accession>
<evidence type="ECO:0000313" key="2">
    <source>
        <dbReference type="Proteomes" id="UP000565711"/>
    </source>
</evidence>
<evidence type="ECO:0000313" key="1">
    <source>
        <dbReference type="EMBL" id="NKY48689.1"/>
    </source>
</evidence>